<protein>
    <recommendedName>
        <fullName evidence="5">Mitotic apparatus protein p62</fullName>
    </recommendedName>
</protein>
<keyword evidence="4" id="KW-1185">Reference proteome</keyword>
<evidence type="ECO:0000256" key="1">
    <source>
        <dbReference type="SAM" id="Coils"/>
    </source>
</evidence>
<dbReference type="Proteomes" id="UP000827724">
    <property type="component" value="Unassembled WGS sequence"/>
</dbReference>
<dbReference type="PANTHER" id="PTHR42067">
    <property type="entry name" value="YALI0C15378P"/>
    <property type="match status" value="1"/>
</dbReference>
<evidence type="ECO:0000313" key="3">
    <source>
        <dbReference type="EMBL" id="KAH6610240.1"/>
    </source>
</evidence>
<sequence>MTTSRVIKLPRDDDESAYALIQVIQKGSKPLDVKLVGTEGEAPYVTSLKHDRVASLRVTNCPVSEAEWQAILQSLFAMQPAADIQATASAKSETSLTITVRKRVQGITQRLGSIELKHDEDEGIELFAWCAESVDALDRSNVALAEAAARAKELETNVTELKAQLDELVASKQDDETALLLKFRDLLNEKKVKIREQQKVLAAGPFSNSQPASQRFSQPSDSQPSSHAPAPSRPRKRKAQAAASPANEPDENETEVAKIKSEPPDSELEDTAEDTASGGSDDDGSDDEGDEGGKGNGGDGTSRARAGNASKPTPKAPPAPKGADEQPPPPRNLPFTKRAAPVKAPAAGNETESDDEL</sequence>
<gene>
    <name evidence="3" type="ORF">Trco_000260</name>
</gene>
<feature type="region of interest" description="Disordered" evidence="2">
    <location>
        <begin position="203"/>
        <end position="357"/>
    </location>
</feature>
<dbReference type="EMBL" id="JAIWOZ010000001">
    <property type="protein sequence ID" value="KAH6610240.1"/>
    <property type="molecule type" value="Genomic_DNA"/>
</dbReference>
<feature type="compositionally biased region" description="Acidic residues" evidence="2">
    <location>
        <begin position="280"/>
        <end position="290"/>
    </location>
</feature>
<proteinExistence type="predicted"/>
<name>A0A9P8QRL3_9HYPO</name>
<evidence type="ECO:0008006" key="5">
    <source>
        <dbReference type="Google" id="ProtNLM"/>
    </source>
</evidence>
<dbReference type="PANTHER" id="PTHR42067:SF1">
    <property type="entry name" value="MITOTIC APPARATUS PROTEIN P62"/>
    <property type="match status" value="1"/>
</dbReference>
<reference evidence="3" key="1">
    <citation type="submission" date="2021-08" db="EMBL/GenBank/DDBJ databases">
        <title>Chromosome-Level Trichoderma cornu-damae using Hi-C Data.</title>
        <authorList>
            <person name="Kim C.S."/>
        </authorList>
    </citation>
    <scope>NUCLEOTIDE SEQUENCE</scope>
    <source>
        <strain evidence="3">KA19-0412C</strain>
    </source>
</reference>
<organism evidence="3 4">
    <name type="scientific">Trichoderma cornu-damae</name>
    <dbReference type="NCBI Taxonomy" id="654480"/>
    <lineage>
        <taxon>Eukaryota</taxon>
        <taxon>Fungi</taxon>
        <taxon>Dikarya</taxon>
        <taxon>Ascomycota</taxon>
        <taxon>Pezizomycotina</taxon>
        <taxon>Sordariomycetes</taxon>
        <taxon>Hypocreomycetidae</taxon>
        <taxon>Hypocreales</taxon>
        <taxon>Hypocreaceae</taxon>
        <taxon>Trichoderma</taxon>
    </lineage>
</organism>
<accession>A0A9P8QRL3</accession>
<evidence type="ECO:0000256" key="2">
    <source>
        <dbReference type="SAM" id="MobiDB-lite"/>
    </source>
</evidence>
<evidence type="ECO:0000313" key="4">
    <source>
        <dbReference type="Proteomes" id="UP000827724"/>
    </source>
</evidence>
<feature type="compositionally biased region" description="Pro residues" evidence="2">
    <location>
        <begin position="314"/>
        <end position="332"/>
    </location>
</feature>
<feature type="compositionally biased region" description="Acidic residues" evidence="2">
    <location>
        <begin position="264"/>
        <end position="273"/>
    </location>
</feature>
<feature type="compositionally biased region" description="Low complexity" evidence="2">
    <location>
        <begin position="213"/>
        <end position="230"/>
    </location>
</feature>
<feature type="coiled-coil region" evidence="1">
    <location>
        <begin position="137"/>
        <end position="171"/>
    </location>
</feature>
<dbReference type="AlphaFoldDB" id="A0A9P8QRL3"/>
<dbReference type="InterPro" id="IPR014751">
    <property type="entry name" value="XRCC4-like_C"/>
</dbReference>
<dbReference type="Gene3D" id="1.20.5.370">
    <property type="match status" value="1"/>
</dbReference>
<dbReference type="SUPFAM" id="SSF58022">
    <property type="entry name" value="XRCC4, C-terminal oligomerization domain"/>
    <property type="match status" value="1"/>
</dbReference>
<keyword evidence="1" id="KW-0175">Coiled coil</keyword>
<dbReference type="OrthoDB" id="8064436at2759"/>
<comment type="caution">
    <text evidence="3">The sequence shown here is derived from an EMBL/GenBank/DDBJ whole genome shotgun (WGS) entry which is preliminary data.</text>
</comment>